<sequence length="129" mass="14765">MVQVTRWISAREELEGVYFHMLPGCSKFCTTKKTNNSAQIPPNEWNIKWSLMNAPLATWILGGCLVPFEMVWAISWTYLRSIGEGNSLRAEVLSLLQGLKLAHSGWCELVVEEHCQVVRKWMSARRKGQ</sequence>
<reference evidence="2 3" key="1">
    <citation type="journal article" date="2020" name="Mol. Biol. Evol.">
        <title>Distinct Expression and Methylation Patterns for Genes with Different Fates following a Single Whole-Genome Duplication in Flowering Plants.</title>
        <authorList>
            <person name="Shi T."/>
            <person name="Rahmani R.S."/>
            <person name="Gugger P.F."/>
            <person name="Wang M."/>
            <person name="Li H."/>
            <person name="Zhang Y."/>
            <person name="Li Z."/>
            <person name="Wang Q."/>
            <person name="Van de Peer Y."/>
            <person name="Marchal K."/>
            <person name="Chen J."/>
        </authorList>
    </citation>
    <scope>NUCLEOTIDE SEQUENCE [LARGE SCALE GENOMIC DNA]</scope>
    <source>
        <tissue evidence="2">Leaf</tissue>
    </source>
</reference>
<gene>
    <name evidence="2" type="ORF">HUJ06_018613</name>
</gene>
<dbReference type="EMBL" id="DUZY01000008">
    <property type="protein sequence ID" value="DAD48676.1"/>
    <property type="molecule type" value="Genomic_DNA"/>
</dbReference>
<keyword evidence="3" id="KW-1185">Reference proteome</keyword>
<proteinExistence type="predicted"/>
<evidence type="ECO:0000313" key="3">
    <source>
        <dbReference type="Proteomes" id="UP000607653"/>
    </source>
</evidence>
<dbReference type="AlphaFoldDB" id="A0A823A0X3"/>
<keyword evidence="1" id="KW-0472">Membrane</keyword>
<evidence type="ECO:0000313" key="2">
    <source>
        <dbReference type="EMBL" id="DAD48676.1"/>
    </source>
</evidence>
<accession>A0A823A0X3</accession>
<name>A0A823A0X3_NELNU</name>
<feature type="transmembrane region" description="Helical" evidence="1">
    <location>
        <begin position="56"/>
        <end position="79"/>
    </location>
</feature>
<dbReference type="Proteomes" id="UP000607653">
    <property type="component" value="Unassembled WGS sequence"/>
</dbReference>
<comment type="caution">
    <text evidence="2">The sequence shown here is derived from an EMBL/GenBank/DDBJ whole genome shotgun (WGS) entry which is preliminary data.</text>
</comment>
<evidence type="ECO:0000256" key="1">
    <source>
        <dbReference type="SAM" id="Phobius"/>
    </source>
</evidence>
<keyword evidence="1" id="KW-1133">Transmembrane helix</keyword>
<keyword evidence="1" id="KW-0812">Transmembrane</keyword>
<organism evidence="2 3">
    <name type="scientific">Nelumbo nucifera</name>
    <name type="common">Sacred lotus</name>
    <dbReference type="NCBI Taxonomy" id="4432"/>
    <lineage>
        <taxon>Eukaryota</taxon>
        <taxon>Viridiplantae</taxon>
        <taxon>Streptophyta</taxon>
        <taxon>Embryophyta</taxon>
        <taxon>Tracheophyta</taxon>
        <taxon>Spermatophyta</taxon>
        <taxon>Magnoliopsida</taxon>
        <taxon>Proteales</taxon>
        <taxon>Nelumbonaceae</taxon>
        <taxon>Nelumbo</taxon>
    </lineage>
</organism>
<protein>
    <submittedName>
        <fullName evidence="2">Uncharacterized protein</fullName>
    </submittedName>
</protein>